<proteinExistence type="predicted"/>
<gene>
    <name evidence="2" type="ORF">P7K49_031770</name>
</gene>
<protein>
    <submittedName>
        <fullName evidence="2">Uncharacterized protein</fullName>
    </submittedName>
</protein>
<reference evidence="2 3" key="1">
    <citation type="submission" date="2023-05" db="EMBL/GenBank/DDBJ databases">
        <title>B98-5 Cell Line De Novo Hybrid Assembly: An Optical Mapping Approach.</title>
        <authorList>
            <person name="Kananen K."/>
            <person name="Auerbach J.A."/>
            <person name="Kautto E."/>
            <person name="Blachly J.S."/>
        </authorList>
    </citation>
    <scope>NUCLEOTIDE SEQUENCE [LARGE SCALE GENOMIC DNA]</scope>
    <source>
        <strain evidence="2">B95-8</strain>
        <tissue evidence="2">Cell line</tissue>
    </source>
</reference>
<evidence type="ECO:0000256" key="1">
    <source>
        <dbReference type="SAM" id="MobiDB-lite"/>
    </source>
</evidence>
<evidence type="ECO:0000313" key="2">
    <source>
        <dbReference type="EMBL" id="KAK2090514.1"/>
    </source>
</evidence>
<dbReference type="EMBL" id="JASSZA010000017">
    <property type="protein sequence ID" value="KAK2090514.1"/>
    <property type="molecule type" value="Genomic_DNA"/>
</dbReference>
<evidence type="ECO:0000313" key="3">
    <source>
        <dbReference type="Proteomes" id="UP001266305"/>
    </source>
</evidence>
<organism evidence="2 3">
    <name type="scientific">Saguinus oedipus</name>
    <name type="common">Cotton-top tamarin</name>
    <name type="synonym">Oedipomidas oedipus</name>
    <dbReference type="NCBI Taxonomy" id="9490"/>
    <lineage>
        <taxon>Eukaryota</taxon>
        <taxon>Metazoa</taxon>
        <taxon>Chordata</taxon>
        <taxon>Craniata</taxon>
        <taxon>Vertebrata</taxon>
        <taxon>Euteleostomi</taxon>
        <taxon>Mammalia</taxon>
        <taxon>Eutheria</taxon>
        <taxon>Euarchontoglires</taxon>
        <taxon>Primates</taxon>
        <taxon>Haplorrhini</taxon>
        <taxon>Platyrrhini</taxon>
        <taxon>Cebidae</taxon>
        <taxon>Callitrichinae</taxon>
        <taxon>Saguinus</taxon>
    </lineage>
</organism>
<accession>A0ABQ9U0D4</accession>
<feature type="compositionally biased region" description="Basic and acidic residues" evidence="1">
    <location>
        <begin position="1"/>
        <end position="17"/>
    </location>
</feature>
<feature type="compositionally biased region" description="Basic and acidic residues" evidence="1">
    <location>
        <begin position="39"/>
        <end position="54"/>
    </location>
</feature>
<keyword evidence="3" id="KW-1185">Reference proteome</keyword>
<name>A0ABQ9U0D4_SAGOE</name>
<comment type="caution">
    <text evidence="2">The sequence shown here is derived from an EMBL/GenBank/DDBJ whole genome shotgun (WGS) entry which is preliminary data.</text>
</comment>
<dbReference type="Proteomes" id="UP001266305">
    <property type="component" value="Unassembled WGS sequence"/>
</dbReference>
<feature type="region of interest" description="Disordered" evidence="1">
    <location>
        <begin position="1"/>
        <end position="54"/>
    </location>
</feature>
<sequence>MQAETDKEKEETLDQLRRTPAAEPATQLGSSSPLVTRAKSHELEEGPGKEAERCSKLNKSRQYHACMGSAWLKPSQLISHCCL</sequence>